<dbReference type="HOGENOM" id="CLU_235316_0_0_3"/>
<geneLocation type="plasmid" evidence="1 2">
    <name>Cy782202</name>
</geneLocation>
<proteinExistence type="predicted"/>
<gene>
    <name evidence="1" type="ordered locus">Cyan7822_6553</name>
</gene>
<evidence type="ECO:0000313" key="2">
    <source>
        <dbReference type="Proteomes" id="UP000008206"/>
    </source>
</evidence>
<keyword evidence="1" id="KW-0614">Plasmid</keyword>
<dbReference type="EMBL" id="CP002200">
    <property type="protein sequence ID" value="ADN18315.1"/>
    <property type="molecule type" value="Genomic_DNA"/>
</dbReference>
<reference evidence="2" key="1">
    <citation type="journal article" date="2011" name="MBio">
        <title>Novel metabolic attributes of the genus Cyanothece, comprising a group of unicellular nitrogen-fixing Cyanobacteria.</title>
        <authorList>
            <person name="Bandyopadhyay A."/>
            <person name="Elvitigala T."/>
            <person name="Welsh E."/>
            <person name="Stockel J."/>
            <person name="Liberton M."/>
            <person name="Min H."/>
            <person name="Sherman L.A."/>
            <person name="Pakrasi H.B."/>
        </authorList>
    </citation>
    <scope>NUCLEOTIDE SEQUENCE [LARGE SCALE GENOMIC DNA]</scope>
    <source>
        <strain evidence="2">PCC 7822</strain>
        <plasmid evidence="2">Cy782202</plasmid>
    </source>
</reference>
<evidence type="ECO:0008006" key="3">
    <source>
        <dbReference type="Google" id="ProtNLM"/>
    </source>
</evidence>
<organism evidence="1 2">
    <name type="scientific">Gloeothece verrucosa (strain PCC 7822)</name>
    <name type="common">Cyanothece sp. (strain PCC 7822)</name>
    <dbReference type="NCBI Taxonomy" id="497965"/>
    <lineage>
        <taxon>Bacteria</taxon>
        <taxon>Bacillati</taxon>
        <taxon>Cyanobacteriota</taxon>
        <taxon>Cyanophyceae</taxon>
        <taxon>Oscillatoriophycideae</taxon>
        <taxon>Chroococcales</taxon>
        <taxon>Aphanothecaceae</taxon>
        <taxon>Gloeothece</taxon>
        <taxon>Gloeothece verrucosa</taxon>
    </lineage>
</organism>
<dbReference type="OrthoDB" id="8565372at2"/>
<sequence length="1673" mass="185919">MSNPFNNIHVGLSANLIKGLNSDWNPASGKLNILYSPSQQCCNCTSESETVQDRGQWQYPVITLHESVQSLLTELIPYEVVNPSSECHVPTLPAGALVMGGVSNKEAVKQLSETIGVDLSNPDYRYALVKLTRKDGSITHASVKQDILIHYRPKNLDPNYGITEDFNHAMIKLRHSGKSMEQDYGDAIRQKQVTSYLDHFKTWGTHFVSQVDVGDTIMQVFAYPSAKFKRVKKAYSNPSGENSLEGSQSVNFVYYTTDLNKGEFGFVKEYGQILNLSNSSIFRQTFKEDKWLETTWSKTNSVFALFSNEAKLGLRDLQEQFQDKVPIRVQLSTMTLLVEFKRALIWQRVISAAFVQKYQSSIEANFKVYDTRDFVAMLPEDQPGLLSTIGTPRINVYKTRIDIGDMQFVAPEEVNDFTLFANVLSSSASGTVKLPGNNVRLFGQVLDMRPSNSGQPKTIMLNDAAYDGFEVACSEFLGALAVRNQANTKYNVIVDGLKYGLSGEGRDAEPIVVSDVRQVPPVTALPSLVDSLQFSMTFAEAVVSNQAACPNYDIQILVRNYLQWIAKFIPAVTENQELLILRVRALDLAHYATDPSYGSFVPILPSTEYEKLVEKILNFSLAIQQQINEYQQQIEARRQEELVINVANTLNENIIESGKLLSNLIAANAKQQKDMADNYDSLITQQKAEAEEQNSQVAKIEAQLFKQQAVVNTAVQTYKTAVQQWETIEAIKFGLDVATNVFSLGTSILIPSSSISAVKDLGKMAQLIQKTLNVLNASWKLYSGIQAEVDKLKDAQKTFDGLDGAQFGSPSSLSWDEMSINFDLIIATGPSDSTVNSAKAELQAAFKTLILRGKALTTAKSALHQIQRDIYTNQQQKEINDRQAKRLDDLKSALRPAKIEDLDKSKIDLIGLTGNLVFIQNQMLTILAKAFLMQDQALQYANLQPATAITSFSLLKFYGALVTQQQTTIEAKSKLGQYQSSTTNQISYVIDGVSPTDLINDNRFSFCVHLDAREFYQYVNARVVSVVAEIDGIQSTDSGKYLVQLTYQGTPFNDRDTKRKALTFRTPWRERVYEYNIETGTRNFSDGGVSWSEGVSPVTPFSSWQIALPNTETNKGITFKNSDLRIRLSFVLKARIVDKPMDKPESKLAKNKRQKRSASASFSTISAQLSVPDLVSQLNAQGSCTNGWDVVFNMSLEQINKSLEQQYEELKNSTTYKNIIQIQTKKADEWVEGRWLINKFGIEYGYPLLSFSSNNPTNAKLTMEILSGNIQKCMKDKNEDEKCKSPTAINGETLTANIKIGMIQGTVQTGSGNHNVLKVQLDMQTGTFDISNIDLSDDEKIAFNLTLKAYFVNNPVLFLINQLDLTQVPTLDNLKPKSFYFKPLKTPSGKEMLQLFIQTGNRNLLDYTQTFLNNISEPIPLGAQCTLMVKSGLFFNSLLPESLNKKNWKIEGIDPVNDKKAWTAKFTQADVSGNVDLTSLNSQISGGYNSSTWTDTTTYYIPGGNTVTWSLAGMTIEATNLGKMKLSGNQKNSLNYIQKNCRTTYSLFDSPTRCTESKMSTDVSVGVLANLPLGVGGSGREQTVYINIDNQAVTITGHMSGGGPSSSDDLQAQVNQKINSQVPSQIVSQLNVSFQPISVFALKNLLFPSNNYINFSAAYVPGDLLIVGTFSNV</sequence>
<dbReference type="KEGG" id="cyj:Cyan7822_6553"/>
<protein>
    <recommendedName>
        <fullName evidence="3">MACPF domain-containing protein</fullName>
    </recommendedName>
</protein>
<name>E0UMY5_GLOV7</name>
<dbReference type="RefSeq" id="WP_013335057.1">
    <property type="nucleotide sequence ID" value="NC_014534.1"/>
</dbReference>
<dbReference type="Proteomes" id="UP000008206">
    <property type="component" value="Plasmid Cy782202"/>
</dbReference>
<evidence type="ECO:0000313" key="1">
    <source>
        <dbReference type="EMBL" id="ADN18315.1"/>
    </source>
</evidence>
<accession>E0UMY5</accession>
<keyword evidence="2" id="KW-1185">Reference proteome</keyword>